<dbReference type="Proteomes" id="UP000320475">
    <property type="component" value="Unassembled WGS sequence"/>
</dbReference>
<sequence>MPSIKHDKSHSAHHQMRWLQISRSHLSTYTNFGLYTKVAKDADSFHPHGMRMEVFAACNKAALALGVSVLPDLATASKNMLICEGPGNFCQKGVGIIGPSPHNPSRISSDISSGMSLNVRPNCIVSIGNSVDGRLT</sequence>
<reference evidence="1 2" key="1">
    <citation type="journal article" date="2019" name="Sci. Rep.">
        <title>Comparative genomics of chytrid fungi reveal insights into the obligate biotrophic and pathogenic lifestyle of Synchytrium endobioticum.</title>
        <authorList>
            <person name="van de Vossenberg B.T.L.H."/>
            <person name="Warris S."/>
            <person name="Nguyen H.D.T."/>
            <person name="van Gent-Pelzer M.P.E."/>
            <person name="Joly D.L."/>
            <person name="van de Geest H.C."/>
            <person name="Bonants P.J.M."/>
            <person name="Smith D.S."/>
            <person name="Levesque C.A."/>
            <person name="van der Lee T.A.J."/>
        </authorList>
    </citation>
    <scope>NUCLEOTIDE SEQUENCE [LARGE SCALE GENOMIC DNA]</scope>
    <source>
        <strain evidence="1 2">LEV6574</strain>
    </source>
</reference>
<accession>A0A507D3F5</accession>
<evidence type="ECO:0000313" key="2">
    <source>
        <dbReference type="Proteomes" id="UP000320475"/>
    </source>
</evidence>
<comment type="caution">
    <text evidence="1">The sequence shown here is derived from an EMBL/GenBank/DDBJ whole genome shotgun (WGS) entry which is preliminary data.</text>
</comment>
<protein>
    <submittedName>
        <fullName evidence="1">Uncharacterized protein</fullName>
    </submittedName>
</protein>
<dbReference type="VEuPathDB" id="FungiDB:SeMB42_g07798"/>
<evidence type="ECO:0000313" key="1">
    <source>
        <dbReference type="EMBL" id="TPX45964.1"/>
    </source>
</evidence>
<dbReference type="AlphaFoldDB" id="A0A507D3F5"/>
<organism evidence="1 2">
    <name type="scientific">Synchytrium endobioticum</name>
    <dbReference type="NCBI Taxonomy" id="286115"/>
    <lineage>
        <taxon>Eukaryota</taxon>
        <taxon>Fungi</taxon>
        <taxon>Fungi incertae sedis</taxon>
        <taxon>Chytridiomycota</taxon>
        <taxon>Chytridiomycota incertae sedis</taxon>
        <taxon>Chytridiomycetes</taxon>
        <taxon>Synchytriales</taxon>
        <taxon>Synchytriaceae</taxon>
        <taxon>Synchytrium</taxon>
    </lineage>
</organism>
<proteinExistence type="predicted"/>
<dbReference type="EMBL" id="QEAM01000120">
    <property type="protein sequence ID" value="TPX45964.1"/>
    <property type="molecule type" value="Genomic_DNA"/>
</dbReference>
<gene>
    <name evidence="1" type="ORF">SeLEV6574_g03520</name>
</gene>
<name>A0A507D3F5_9FUNG</name>